<evidence type="ECO:0000313" key="6">
    <source>
        <dbReference type="Proteomes" id="UP001454086"/>
    </source>
</evidence>
<organism evidence="5 6">
    <name type="scientific">Enterocloster hominis</name>
    <name type="common">ex Hitch et al. 2024</name>
    <dbReference type="NCBI Taxonomy" id="1917870"/>
    <lineage>
        <taxon>Bacteria</taxon>
        <taxon>Bacillati</taxon>
        <taxon>Bacillota</taxon>
        <taxon>Clostridia</taxon>
        <taxon>Lachnospirales</taxon>
        <taxon>Lachnospiraceae</taxon>
        <taxon>Enterocloster</taxon>
    </lineage>
</organism>
<dbReference type="NCBIfam" id="TIGR00005">
    <property type="entry name" value="rluA_subfam"/>
    <property type="match status" value="1"/>
</dbReference>
<dbReference type="PROSITE" id="PS01129">
    <property type="entry name" value="PSI_RLU"/>
    <property type="match status" value="1"/>
</dbReference>
<feature type="domain" description="Pseudouridine synthase RsuA/RluA-like" evidence="4">
    <location>
        <begin position="90"/>
        <end position="242"/>
    </location>
</feature>
<comment type="function">
    <text evidence="3">Responsible for synthesis of pseudouridine from uracil.</text>
</comment>
<accession>A0ABV1DDS8</accession>
<dbReference type="InterPro" id="IPR006145">
    <property type="entry name" value="PsdUridine_synth_RsuA/RluA"/>
</dbReference>
<evidence type="ECO:0000256" key="2">
    <source>
        <dbReference type="ARBA" id="ARBA00010876"/>
    </source>
</evidence>
<reference evidence="5 6" key="1">
    <citation type="submission" date="2024-03" db="EMBL/GenBank/DDBJ databases">
        <title>Human intestinal bacterial collection.</title>
        <authorList>
            <person name="Pauvert C."/>
            <person name="Hitch T.C.A."/>
            <person name="Clavel T."/>
        </authorList>
    </citation>
    <scope>NUCLEOTIDE SEQUENCE [LARGE SCALE GENOMIC DNA]</scope>
    <source>
        <strain evidence="5 6">CLA-SR-H021</strain>
    </source>
</reference>
<comment type="caution">
    <text evidence="5">The sequence shown here is derived from an EMBL/GenBank/DDBJ whole genome shotgun (WGS) entry which is preliminary data.</text>
</comment>
<keyword evidence="3 5" id="KW-0413">Isomerase</keyword>
<dbReference type="InterPro" id="IPR006225">
    <property type="entry name" value="PsdUridine_synth_RluC/D"/>
</dbReference>
<evidence type="ECO:0000256" key="1">
    <source>
        <dbReference type="ARBA" id="ARBA00000073"/>
    </source>
</evidence>
<dbReference type="Proteomes" id="UP001454086">
    <property type="component" value="Unassembled WGS sequence"/>
</dbReference>
<comment type="catalytic activity">
    <reaction evidence="1 3">
        <text>a uridine in RNA = a pseudouridine in RNA</text>
        <dbReference type="Rhea" id="RHEA:48348"/>
        <dbReference type="Rhea" id="RHEA-COMP:12068"/>
        <dbReference type="Rhea" id="RHEA-COMP:12069"/>
        <dbReference type="ChEBI" id="CHEBI:65314"/>
        <dbReference type="ChEBI" id="CHEBI:65315"/>
    </reaction>
</comment>
<protein>
    <recommendedName>
        <fullName evidence="3">Pseudouridine synthase</fullName>
        <ecNumber evidence="3">5.4.99.-</ecNumber>
    </recommendedName>
</protein>
<evidence type="ECO:0000259" key="4">
    <source>
        <dbReference type="Pfam" id="PF00849"/>
    </source>
</evidence>
<dbReference type="InterPro" id="IPR050188">
    <property type="entry name" value="RluA_PseudoU_synthase"/>
</dbReference>
<dbReference type="Gene3D" id="3.30.2350.10">
    <property type="entry name" value="Pseudouridine synthase"/>
    <property type="match status" value="1"/>
</dbReference>
<keyword evidence="6" id="KW-1185">Reference proteome</keyword>
<evidence type="ECO:0000256" key="3">
    <source>
        <dbReference type="RuleBase" id="RU362028"/>
    </source>
</evidence>
<dbReference type="GO" id="GO:0016853">
    <property type="term" value="F:isomerase activity"/>
    <property type="evidence" value="ECO:0007669"/>
    <property type="project" value="UniProtKB-KW"/>
</dbReference>
<dbReference type="InterPro" id="IPR006224">
    <property type="entry name" value="PsdUridine_synth_RluA-like_CS"/>
</dbReference>
<proteinExistence type="inferred from homology"/>
<dbReference type="PANTHER" id="PTHR21600:SF35">
    <property type="entry name" value="PSEUDOURIDINE SYNTHASE"/>
    <property type="match status" value="1"/>
</dbReference>
<dbReference type="CDD" id="cd02869">
    <property type="entry name" value="PseudoU_synth_RluA_like"/>
    <property type="match status" value="1"/>
</dbReference>
<evidence type="ECO:0000313" key="5">
    <source>
        <dbReference type="EMBL" id="MEQ2428545.1"/>
    </source>
</evidence>
<dbReference type="SUPFAM" id="SSF55120">
    <property type="entry name" value="Pseudouridine synthase"/>
    <property type="match status" value="1"/>
</dbReference>
<dbReference type="PANTHER" id="PTHR21600">
    <property type="entry name" value="MITOCHONDRIAL RNA PSEUDOURIDINE SYNTHASE"/>
    <property type="match status" value="1"/>
</dbReference>
<sequence length="297" mass="34033">MIKKCIEYTITEPYTGCTVEEFLKSRGYSHRLVVYLRNTEGSLTVKGQPVYTIHRLQPGEVLKVVLTEDNPSRSIVPVNLPLSIVYEDEDILVINKEAGVPIHPSQGHHDNTLANAVAWYYSQKGEPFTYRAINRLDRDTTGLLILARHMLSACVLSNDMLNRRIKREYRAIVCGRTRDMGTIDAPIARVEGSTIERQVDFEKGESACTHYRRIAYNEHLDLSCVSLWLETGRTHQIRVHMKSIGHPLPGDFLYHPDYRYISRQPLHSCRLSFTHPVTGEPMEFTAGLPEDMRRLLE</sequence>
<dbReference type="InterPro" id="IPR020103">
    <property type="entry name" value="PsdUridine_synth_cat_dom_sf"/>
</dbReference>
<gene>
    <name evidence="5" type="ORF">WMQ36_26660</name>
</gene>
<dbReference type="Pfam" id="PF00849">
    <property type="entry name" value="PseudoU_synth_2"/>
    <property type="match status" value="1"/>
</dbReference>
<dbReference type="RefSeq" id="WP_008724954.1">
    <property type="nucleotide sequence ID" value="NZ_JAJFDX010000008.1"/>
</dbReference>
<name>A0ABV1DDS8_9FIRM</name>
<dbReference type="EMBL" id="JBBMFM010000191">
    <property type="protein sequence ID" value="MEQ2428545.1"/>
    <property type="molecule type" value="Genomic_DNA"/>
</dbReference>
<comment type="similarity">
    <text evidence="2 3">Belongs to the pseudouridine synthase RluA family.</text>
</comment>
<dbReference type="EC" id="5.4.99.-" evidence="3"/>